<name>A0A9Q3IR69_9BASI</name>
<dbReference type="EMBL" id="AVOT02053755">
    <property type="protein sequence ID" value="MBW0548535.1"/>
    <property type="molecule type" value="Genomic_DNA"/>
</dbReference>
<dbReference type="Proteomes" id="UP000765509">
    <property type="component" value="Unassembled WGS sequence"/>
</dbReference>
<gene>
    <name evidence="1" type="ORF">O181_088250</name>
</gene>
<accession>A0A9Q3IR69</accession>
<sequence>MSLLSSIDEVFKEIQDVGEDNSAYSLHHLFGNMDLPPSSYHDSLEGFWDEEKEPEETETVMKVFPSTCHQYLDVSSNVKAEKLPPYQACNHCIEMEGSLPSAGMIYS</sequence>
<keyword evidence="2" id="KW-1185">Reference proteome</keyword>
<reference evidence="1" key="1">
    <citation type="submission" date="2021-03" db="EMBL/GenBank/DDBJ databases">
        <title>Draft genome sequence of rust myrtle Austropuccinia psidii MF-1, a brazilian biotype.</title>
        <authorList>
            <person name="Quecine M.C."/>
            <person name="Pachon D.M.R."/>
            <person name="Bonatelli M.L."/>
            <person name="Correr F.H."/>
            <person name="Franceschini L.M."/>
            <person name="Leite T.F."/>
            <person name="Margarido G.R.A."/>
            <person name="Almeida C.A."/>
            <person name="Ferrarezi J.A."/>
            <person name="Labate C.A."/>
        </authorList>
    </citation>
    <scope>NUCLEOTIDE SEQUENCE</scope>
    <source>
        <strain evidence="1">MF-1</strain>
    </source>
</reference>
<evidence type="ECO:0000313" key="2">
    <source>
        <dbReference type="Proteomes" id="UP000765509"/>
    </source>
</evidence>
<dbReference type="AlphaFoldDB" id="A0A9Q3IR69"/>
<protein>
    <submittedName>
        <fullName evidence="1">Uncharacterized protein</fullName>
    </submittedName>
</protein>
<organism evidence="1 2">
    <name type="scientific">Austropuccinia psidii MF-1</name>
    <dbReference type="NCBI Taxonomy" id="1389203"/>
    <lineage>
        <taxon>Eukaryota</taxon>
        <taxon>Fungi</taxon>
        <taxon>Dikarya</taxon>
        <taxon>Basidiomycota</taxon>
        <taxon>Pucciniomycotina</taxon>
        <taxon>Pucciniomycetes</taxon>
        <taxon>Pucciniales</taxon>
        <taxon>Sphaerophragmiaceae</taxon>
        <taxon>Austropuccinia</taxon>
    </lineage>
</organism>
<evidence type="ECO:0000313" key="1">
    <source>
        <dbReference type="EMBL" id="MBW0548535.1"/>
    </source>
</evidence>
<proteinExistence type="predicted"/>
<comment type="caution">
    <text evidence="1">The sequence shown here is derived from an EMBL/GenBank/DDBJ whole genome shotgun (WGS) entry which is preliminary data.</text>
</comment>